<keyword evidence="2" id="KW-1185">Reference proteome</keyword>
<proteinExistence type="predicted"/>
<accession>A0A7W7Y941</accession>
<dbReference type="Proteomes" id="UP000590740">
    <property type="component" value="Unassembled WGS sequence"/>
</dbReference>
<dbReference type="AlphaFoldDB" id="A0A7W7Y941"/>
<gene>
    <name evidence="1" type="ORF">HNQ65_001113</name>
</gene>
<dbReference type="EMBL" id="JACHIG010000002">
    <property type="protein sequence ID" value="MBB5031545.1"/>
    <property type="molecule type" value="Genomic_DNA"/>
</dbReference>
<organism evidence="1 2">
    <name type="scientific">Prosthecobacter vanneervenii</name>
    <dbReference type="NCBI Taxonomy" id="48466"/>
    <lineage>
        <taxon>Bacteria</taxon>
        <taxon>Pseudomonadati</taxon>
        <taxon>Verrucomicrobiota</taxon>
        <taxon>Verrucomicrobiia</taxon>
        <taxon>Verrucomicrobiales</taxon>
        <taxon>Verrucomicrobiaceae</taxon>
        <taxon>Prosthecobacter</taxon>
    </lineage>
</organism>
<reference evidence="1 2" key="1">
    <citation type="submission" date="2020-08" db="EMBL/GenBank/DDBJ databases">
        <title>Genomic Encyclopedia of Type Strains, Phase IV (KMG-IV): sequencing the most valuable type-strain genomes for metagenomic binning, comparative biology and taxonomic classification.</title>
        <authorList>
            <person name="Goeker M."/>
        </authorList>
    </citation>
    <scope>NUCLEOTIDE SEQUENCE [LARGE SCALE GENOMIC DNA]</scope>
    <source>
        <strain evidence="1 2">DSM 12252</strain>
    </source>
</reference>
<protein>
    <submittedName>
        <fullName evidence="1">Uncharacterized protein</fullName>
    </submittedName>
</protein>
<sequence>MPASPERSIFSEKRHFGQHDAAIKALRARALEMMSKVVRAKGVSNPTAEARYLAEAKMLQTAAAWLASLEYPSVRRRTQGLKSTSAA</sequence>
<name>A0A7W7Y941_9BACT</name>
<dbReference type="RefSeq" id="WP_184338490.1">
    <property type="nucleotide sequence ID" value="NZ_JACHIG010000002.1"/>
</dbReference>
<evidence type="ECO:0000313" key="1">
    <source>
        <dbReference type="EMBL" id="MBB5031545.1"/>
    </source>
</evidence>
<comment type="caution">
    <text evidence="1">The sequence shown here is derived from an EMBL/GenBank/DDBJ whole genome shotgun (WGS) entry which is preliminary data.</text>
</comment>
<evidence type="ECO:0000313" key="2">
    <source>
        <dbReference type="Proteomes" id="UP000590740"/>
    </source>
</evidence>